<feature type="transmembrane region" description="Helical" evidence="2">
    <location>
        <begin position="78"/>
        <end position="101"/>
    </location>
</feature>
<evidence type="ECO:0000259" key="3">
    <source>
        <dbReference type="Pfam" id="PF06916"/>
    </source>
</evidence>
<dbReference type="Pfam" id="PF06916">
    <property type="entry name" value="FAM210A-B_dom"/>
    <property type="match status" value="1"/>
</dbReference>
<keyword evidence="2" id="KW-0812">Transmembrane</keyword>
<dbReference type="OrthoDB" id="426386at2759"/>
<dbReference type="EMBL" id="KZ805549">
    <property type="protein sequence ID" value="PVH94125.1"/>
    <property type="molecule type" value="Genomic_DNA"/>
</dbReference>
<feature type="compositionally biased region" description="Polar residues" evidence="1">
    <location>
        <begin position="41"/>
        <end position="52"/>
    </location>
</feature>
<dbReference type="Proteomes" id="UP000244855">
    <property type="component" value="Unassembled WGS sequence"/>
</dbReference>
<dbReference type="PANTHER" id="PTHR21377:SF0">
    <property type="entry name" value="PROTEIN FAM210B, MITOCHONDRIAL"/>
    <property type="match status" value="1"/>
</dbReference>
<proteinExistence type="predicted"/>
<evidence type="ECO:0000313" key="4">
    <source>
        <dbReference type="EMBL" id="PVH94125.1"/>
    </source>
</evidence>
<evidence type="ECO:0000256" key="2">
    <source>
        <dbReference type="SAM" id="Phobius"/>
    </source>
</evidence>
<dbReference type="InterPro" id="IPR045866">
    <property type="entry name" value="FAM210A/B-like"/>
</dbReference>
<feature type="non-terminal residue" evidence="4">
    <location>
        <position position="212"/>
    </location>
</feature>
<dbReference type="GO" id="GO:0005739">
    <property type="term" value="C:mitochondrion"/>
    <property type="evidence" value="ECO:0007669"/>
    <property type="project" value="TreeGrafter"/>
</dbReference>
<keyword evidence="5" id="KW-1185">Reference proteome</keyword>
<dbReference type="STRING" id="97972.A0A2V1D7T7"/>
<sequence>RSFTSTTRTLPRIKPSSPTFQKTAFSQLRGQQTCLPRRSVRFNSNKKPSQSPDPTPHLGSPEPAVSLTQRFKNLGRQYGWLALGVYAFLTVLDFPFCFMTVRLLGPERIGHYEHVAIEGIKKILRVPFPNLFKGSDSGAQEEILEATAREGSAEASATATTRGEASLWTQLVLAYAVHKSLIFIRIPLTAALLPKVAKTLRGWGYKVGRAKP</sequence>
<keyword evidence="2" id="KW-0472">Membrane</keyword>
<gene>
    <name evidence="4" type="ORF">DM02DRAFT_479498</name>
</gene>
<feature type="domain" description="DUF1279" evidence="3">
    <location>
        <begin position="69"/>
        <end position="194"/>
    </location>
</feature>
<dbReference type="PANTHER" id="PTHR21377">
    <property type="entry name" value="PROTEIN FAM210B, MITOCHONDRIAL"/>
    <property type="match status" value="1"/>
</dbReference>
<protein>
    <recommendedName>
        <fullName evidence="3">DUF1279 domain-containing protein</fullName>
    </recommendedName>
</protein>
<evidence type="ECO:0000313" key="5">
    <source>
        <dbReference type="Proteomes" id="UP000244855"/>
    </source>
</evidence>
<name>A0A2V1D7T7_9PLEO</name>
<keyword evidence="2" id="KW-1133">Transmembrane helix</keyword>
<feature type="compositionally biased region" description="Polar residues" evidence="1">
    <location>
        <begin position="16"/>
        <end position="34"/>
    </location>
</feature>
<reference evidence="4 5" key="1">
    <citation type="journal article" date="2018" name="Sci. Rep.">
        <title>Comparative genomics provides insights into the lifestyle and reveals functional heterogeneity of dark septate endophytic fungi.</title>
        <authorList>
            <person name="Knapp D.G."/>
            <person name="Nemeth J.B."/>
            <person name="Barry K."/>
            <person name="Hainaut M."/>
            <person name="Henrissat B."/>
            <person name="Johnson J."/>
            <person name="Kuo A."/>
            <person name="Lim J.H.P."/>
            <person name="Lipzen A."/>
            <person name="Nolan M."/>
            <person name="Ohm R.A."/>
            <person name="Tamas L."/>
            <person name="Grigoriev I.V."/>
            <person name="Spatafora J.W."/>
            <person name="Nagy L.G."/>
            <person name="Kovacs G.M."/>
        </authorList>
    </citation>
    <scope>NUCLEOTIDE SEQUENCE [LARGE SCALE GENOMIC DNA]</scope>
    <source>
        <strain evidence="4 5">DSE2036</strain>
    </source>
</reference>
<organism evidence="4 5">
    <name type="scientific">Periconia macrospinosa</name>
    <dbReference type="NCBI Taxonomy" id="97972"/>
    <lineage>
        <taxon>Eukaryota</taxon>
        <taxon>Fungi</taxon>
        <taxon>Dikarya</taxon>
        <taxon>Ascomycota</taxon>
        <taxon>Pezizomycotina</taxon>
        <taxon>Dothideomycetes</taxon>
        <taxon>Pleosporomycetidae</taxon>
        <taxon>Pleosporales</taxon>
        <taxon>Massarineae</taxon>
        <taxon>Periconiaceae</taxon>
        <taxon>Periconia</taxon>
    </lineage>
</organism>
<accession>A0A2V1D7T7</accession>
<feature type="non-terminal residue" evidence="4">
    <location>
        <position position="1"/>
    </location>
</feature>
<feature type="region of interest" description="Disordered" evidence="1">
    <location>
        <begin position="1"/>
        <end position="63"/>
    </location>
</feature>
<evidence type="ECO:0000256" key="1">
    <source>
        <dbReference type="SAM" id="MobiDB-lite"/>
    </source>
</evidence>
<dbReference type="InterPro" id="IPR009688">
    <property type="entry name" value="FAM210A/B-like_dom"/>
</dbReference>
<dbReference type="AlphaFoldDB" id="A0A2V1D7T7"/>